<dbReference type="InterPro" id="IPR036291">
    <property type="entry name" value="NAD(P)-bd_dom_sf"/>
</dbReference>
<reference evidence="5 6" key="1">
    <citation type="journal article" date="2012" name="Eukaryot. Cell">
        <title>Draft genome sequence of CBS 2479, the standard type strain of Trichosporon asahii.</title>
        <authorList>
            <person name="Yang R.Y."/>
            <person name="Li H.T."/>
            <person name="Zhu H."/>
            <person name="Zhou G.P."/>
            <person name="Wang M."/>
            <person name="Wang L."/>
        </authorList>
    </citation>
    <scope>NUCLEOTIDE SEQUENCE [LARGE SCALE GENOMIC DNA]</scope>
    <source>
        <strain evidence="6">ATCC 90039 / CBS 2479 / JCM 2466 / KCTC 7840 / NCYC 2677 / UAMH 7654</strain>
    </source>
</reference>
<keyword evidence="4" id="KW-0472">Membrane</keyword>
<dbReference type="GeneID" id="25985411"/>
<evidence type="ECO:0000313" key="6">
    <source>
        <dbReference type="Proteomes" id="UP000002748"/>
    </source>
</evidence>
<sequence>MAKAQAYIVTGASSGIGAAIALALLAKGNTVINIDRKAPTSPLPNLLSYVADLTNEGQVKAVAEQIVQSYSIIGLVNNAGATKPGTVDTQTTDDLDFLCNLHLKASLVLIQAVLPSMREAGFGRIVMMASRAALGKTNRIAYSATKAGMIGMARTLAMELGKDGITVNSLAPGPIATELFMQSNPEGHPNTQKIIDSIVVGRLGTPEDVARAAMFFLDRHNGFVTGQVLYVCGGTTLGVTPA</sequence>
<keyword evidence="4" id="KW-0812">Transmembrane</keyword>
<dbReference type="KEGG" id="tasa:A1Q1_01897"/>
<dbReference type="PRINTS" id="PR00081">
    <property type="entry name" value="GDHRDH"/>
</dbReference>
<dbReference type="VEuPathDB" id="FungiDB:A1Q1_01897"/>
<dbReference type="PRINTS" id="PR00080">
    <property type="entry name" value="SDRFAMILY"/>
</dbReference>
<dbReference type="AlphaFoldDB" id="J5T3S0"/>
<comment type="similarity">
    <text evidence="1">Belongs to the short-chain dehydrogenases/reductases (SDR) family.</text>
</comment>
<name>J5T3S0_TRIAS</name>
<dbReference type="PANTHER" id="PTHR42760">
    <property type="entry name" value="SHORT-CHAIN DEHYDROGENASES/REDUCTASES FAMILY MEMBER"/>
    <property type="match status" value="1"/>
</dbReference>
<dbReference type="RefSeq" id="XP_014180380.1">
    <property type="nucleotide sequence ID" value="XM_014324905.1"/>
</dbReference>
<comment type="caution">
    <text evidence="5">The sequence shown here is derived from an EMBL/GenBank/DDBJ whole genome shotgun (WGS) entry which is preliminary data.</text>
</comment>
<dbReference type="PANTHER" id="PTHR42760:SF129">
    <property type="entry name" value="OXIDOREDUCTASE"/>
    <property type="match status" value="1"/>
</dbReference>
<dbReference type="OrthoDB" id="498125at2759"/>
<protein>
    <submittedName>
        <fullName evidence="5">Acetoacetyl-CoA reductase</fullName>
    </submittedName>
</protein>
<keyword evidence="3" id="KW-0560">Oxidoreductase</keyword>
<keyword evidence="4" id="KW-1133">Transmembrane helix</keyword>
<keyword evidence="2" id="KW-0521">NADP</keyword>
<accession>J5T3S0</accession>
<dbReference type="HOGENOM" id="CLU_010194_1_2_1"/>
<dbReference type="Gene3D" id="3.40.50.720">
    <property type="entry name" value="NAD(P)-binding Rossmann-like Domain"/>
    <property type="match status" value="1"/>
</dbReference>
<proteinExistence type="inferred from homology"/>
<dbReference type="Pfam" id="PF13561">
    <property type="entry name" value="adh_short_C2"/>
    <property type="match status" value="1"/>
</dbReference>
<dbReference type="GO" id="GO:0030497">
    <property type="term" value="P:fatty acid elongation"/>
    <property type="evidence" value="ECO:0007669"/>
    <property type="project" value="TreeGrafter"/>
</dbReference>
<gene>
    <name evidence="5" type="ORF">A1Q1_01897</name>
</gene>
<dbReference type="EMBL" id="ALBS01000182">
    <property type="protein sequence ID" value="EJT48986.1"/>
    <property type="molecule type" value="Genomic_DNA"/>
</dbReference>
<evidence type="ECO:0000256" key="2">
    <source>
        <dbReference type="ARBA" id="ARBA00022857"/>
    </source>
</evidence>
<dbReference type="InterPro" id="IPR020904">
    <property type="entry name" value="Sc_DH/Rdtase_CS"/>
</dbReference>
<dbReference type="CDD" id="cd05233">
    <property type="entry name" value="SDR_c"/>
    <property type="match status" value="1"/>
</dbReference>
<dbReference type="PROSITE" id="PS00061">
    <property type="entry name" value="ADH_SHORT"/>
    <property type="match status" value="1"/>
</dbReference>
<dbReference type="InterPro" id="IPR002347">
    <property type="entry name" value="SDR_fam"/>
</dbReference>
<dbReference type="Proteomes" id="UP000002748">
    <property type="component" value="Unassembled WGS sequence"/>
</dbReference>
<evidence type="ECO:0000256" key="1">
    <source>
        <dbReference type="ARBA" id="ARBA00006484"/>
    </source>
</evidence>
<evidence type="ECO:0000256" key="4">
    <source>
        <dbReference type="SAM" id="Phobius"/>
    </source>
</evidence>
<dbReference type="SUPFAM" id="SSF51735">
    <property type="entry name" value="NAD(P)-binding Rossmann-fold domains"/>
    <property type="match status" value="1"/>
</dbReference>
<evidence type="ECO:0000256" key="3">
    <source>
        <dbReference type="ARBA" id="ARBA00023002"/>
    </source>
</evidence>
<organism evidence="5 6">
    <name type="scientific">Trichosporon asahii var. asahii (strain ATCC 90039 / CBS 2479 / JCM 2466 / KCTC 7840 / NBRC 103889/ NCYC 2677 / UAMH 7654)</name>
    <name type="common">Yeast</name>
    <dbReference type="NCBI Taxonomy" id="1186058"/>
    <lineage>
        <taxon>Eukaryota</taxon>
        <taxon>Fungi</taxon>
        <taxon>Dikarya</taxon>
        <taxon>Basidiomycota</taxon>
        <taxon>Agaricomycotina</taxon>
        <taxon>Tremellomycetes</taxon>
        <taxon>Trichosporonales</taxon>
        <taxon>Trichosporonaceae</taxon>
        <taxon>Trichosporon</taxon>
    </lineage>
</organism>
<feature type="transmembrane region" description="Helical" evidence="4">
    <location>
        <begin position="6"/>
        <end position="26"/>
    </location>
</feature>
<dbReference type="FunFam" id="3.40.50.720:FF:000173">
    <property type="entry name" value="3-oxoacyl-[acyl-carrier protein] reductase"/>
    <property type="match status" value="1"/>
</dbReference>
<dbReference type="GO" id="GO:0016616">
    <property type="term" value="F:oxidoreductase activity, acting on the CH-OH group of donors, NAD or NADP as acceptor"/>
    <property type="evidence" value="ECO:0007669"/>
    <property type="project" value="TreeGrafter"/>
</dbReference>
<evidence type="ECO:0000313" key="5">
    <source>
        <dbReference type="EMBL" id="EJT48986.1"/>
    </source>
</evidence>